<accession>A0AAV9S7B1</accession>
<dbReference type="Proteomes" id="UP001311232">
    <property type="component" value="Unassembled WGS sequence"/>
</dbReference>
<dbReference type="InterPro" id="IPR052072">
    <property type="entry name" value="Vascular_dev_regulator"/>
</dbReference>
<dbReference type="CDD" id="cd17116">
    <property type="entry name" value="RA_Radil_like"/>
    <property type="match status" value="1"/>
</dbReference>
<sequence>MKEMRNSTEELHSLPPRPPSFSKAPTKRRFVRLGRKNSDGSQSGLSTGSSSTCRFAEGAAVRQLTKSTIRHHTNRLSWVFHRSPVPNSGSMALTAGLRASRSVQVRKGSMVHAEVLPEDDPCELSNQITAPGILKIFGNEICEGAHYKSVLATTHSSAKELVKEALDRYGLRKEESESYVLCDTIGSIDNHQWRTEGFRVVGDHEKPLLLQALWKPREGLARRFEIQRKSSLEEKTSKEKDTITAGINAQARKLQKSRSRVTSTLVKKTMGRSQKLWRSKSEMDLLDGEAESDTEHDARTKDLPESLSHSSVHNHESPKTSPEQIGIHSVVAPSEGDGRSGSKTEALCLSRPRGEREGEESEREETESSDDNTTQYSIHPPHDCPYLLLLQGWSLTQDFVIYLLAAPHILIGQQRDCEDKSNVDILLFADDILPKHCFFNRHSVSGPIMLSPCKDAAVTRNGEAVKDDVQLSSSDVIGLGKHYLFLFRDPLASVRKEVSGASPEPILSVAPWILSLSPPAAPTIHSTAMIHCIPNCTDLWGLTCKQSQNKDPPFLTSPRGHILTLNYSAEDEDRIVKEIFAIEVGSSIDGAPLTVSFLLSLCLQYASAHLHYSDLRRLLLLSASNIQSAMWEWTTKVAAVYPGVRGLNPEDLDVPSLNEVISGLRPLVVWMANSLELLQFIQHQLPLILEWRNCKEKGWGVEEDWEDAESKEVENLAMLELHLSHVRSASEETMAVLEEVILLAFQQCVYYITKFLYPVLPSILDCNPFKESPGYCSQSLGGGGIHIPVEIRQVVEVLNESWRLLLNCQVHPEVSTQLVGFLFYFINASLFNSLMERGSEPGFYQWSRGVRMRANLDLVLDWAHAAGLGKLAAEHTHTLSSAINLLATPRKHLLQTPWAALRSEYPALSPAQLNHLLSLYSPASPCAQRWAPSAQDQAGAHITADILESFDTHHLLELPNEGYQLQLRRPVTDPALREQLHKLKEFITTLSDSRMNATDARNHQDGAVQMEAAQDDKNNLQKASLEAWNSSPDDLILPQVLSPSSSFQNELSTGDAHMVAQKLTNLELTETSELKRSALDPPCLFTPSKSPKKIELMEADSGTVPPPSHVDSKGGLVSECLAALNTDHLKSDYSSVKGLVELKEEEEEVEEEEADHNDEVFSLELERGERGLGLALVDTRNTSMKVKGIFIRAVVPDTPAAKCKKLEPGDRILAVNGVSLLGLDYERPRKNRSRNPILLKVQTKSFSVQLEPSLTVDSFVPFTLLGTMTEADLYTLYKGVYVPNVIHSPESLKYCEEFTFRPDDVVIVTYPKSGTTWMQEILPLIISGGDPASVESLPNWDRVPWLEETRASILQLEERPSPRMLTTHLHYDMMPPSFFQVKPK</sequence>
<evidence type="ECO:0000313" key="5">
    <source>
        <dbReference type="EMBL" id="KAK5617068.1"/>
    </source>
</evidence>
<dbReference type="Gene3D" id="2.30.42.10">
    <property type="match status" value="1"/>
</dbReference>
<comment type="caution">
    <text evidence="5">The sequence shown here is derived from an EMBL/GenBank/DDBJ whole genome shotgun (WGS) entry which is preliminary data.</text>
</comment>
<dbReference type="SMART" id="SM00228">
    <property type="entry name" value="PDZ"/>
    <property type="match status" value="1"/>
</dbReference>
<dbReference type="SUPFAM" id="SSF49879">
    <property type="entry name" value="SMAD/FHA domain"/>
    <property type="match status" value="1"/>
</dbReference>
<dbReference type="GO" id="GO:0008146">
    <property type="term" value="F:sulfotransferase activity"/>
    <property type="evidence" value="ECO:0007669"/>
    <property type="project" value="InterPro"/>
</dbReference>
<dbReference type="GO" id="GO:0001525">
    <property type="term" value="P:angiogenesis"/>
    <property type="evidence" value="ECO:0007669"/>
    <property type="project" value="TreeGrafter"/>
</dbReference>
<dbReference type="PANTHER" id="PTHR16027:SF4">
    <property type="entry name" value="RAS-INTERACTING PROTEIN 1"/>
    <property type="match status" value="1"/>
</dbReference>
<protein>
    <recommendedName>
        <fullName evidence="7">Ras-associating and dilute domain-containing protein</fullName>
    </recommendedName>
</protein>
<dbReference type="SMART" id="SM01132">
    <property type="entry name" value="DIL"/>
    <property type="match status" value="1"/>
</dbReference>
<dbReference type="InterPro" id="IPR008984">
    <property type="entry name" value="SMAD_FHA_dom_sf"/>
</dbReference>
<proteinExistence type="predicted"/>
<dbReference type="SUPFAM" id="SSF54236">
    <property type="entry name" value="Ubiquitin-like"/>
    <property type="match status" value="1"/>
</dbReference>
<dbReference type="InterPro" id="IPR029071">
    <property type="entry name" value="Ubiquitin-like_domsf"/>
</dbReference>
<dbReference type="EMBL" id="JAHHUM010000866">
    <property type="protein sequence ID" value="KAK5617068.1"/>
    <property type="molecule type" value="Genomic_DNA"/>
</dbReference>
<dbReference type="InterPro" id="IPR002710">
    <property type="entry name" value="Dilute_dom"/>
</dbReference>
<evidence type="ECO:0000259" key="4">
    <source>
        <dbReference type="PROSITE" id="PS51126"/>
    </source>
</evidence>
<evidence type="ECO:0008006" key="7">
    <source>
        <dbReference type="Google" id="ProtNLM"/>
    </source>
</evidence>
<feature type="domain" description="PDZ" evidence="2">
    <location>
        <begin position="1162"/>
        <end position="1227"/>
    </location>
</feature>
<dbReference type="SMART" id="SM00314">
    <property type="entry name" value="RA"/>
    <property type="match status" value="1"/>
</dbReference>
<feature type="compositionally biased region" description="Basic and acidic residues" evidence="1">
    <location>
        <begin position="1"/>
        <end position="12"/>
    </location>
</feature>
<evidence type="ECO:0000259" key="3">
    <source>
        <dbReference type="PROSITE" id="PS50200"/>
    </source>
</evidence>
<feature type="region of interest" description="Disordered" evidence="1">
    <location>
        <begin position="1"/>
        <end position="28"/>
    </location>
</feature>
<dbReference type="Gene3D" id="3.40.50.300">
    <property type="entry name" value="P-loop containing nucleotide triphosphate hydrolases"/>
    <property type="match status" value="1"/>
</dbReference>
<keyword evidence="6" id="KW-1185">Reference proteome</keyword>
<dbReference type="GO" id="GO:0051020">
    <property type="term" value="F:GTPase binding"/>
    <property type="evidence" value="ECO:0007669"/>
    <property type="project" value="TreeGrafter"/>
</dbReference>
<dbReference type="Pfam" id="PF01843">
    <property type="entry name" value="DIL"/>
    <property type="match status" value="1"/>
</dbReference>
<feature type="compositionally biased region" description="Basic and acidic residues" evidence="1">
    <location>
        <begin position="293"/>
        <end position="304"/>
    </location>
</feature>
<dbReference type="Pfam" id="PF00685">
    <property type="entry name" value="Sulfotransfer_1"/>
    <property type="match status" value="1"/>
</dbReference>
<dbReference type="Gene3D" id="2.60.200.20">
    <property type="match status" value="1"/>
</dbReference>
<dbReference type="PROSITE" id="PS50200">
    <property type="entry name" value="RA"/>
    <property type="match status" value="1"/>
</dbReference>
<evidence type="ECO:0000256" key="1">
    <source>
        <dbReference type="SAM" id="MobiDB-lite"/>
    </source>
</evidence>
<gene>
    <name evidence="5" type="ORF">CRENBAI_016552</name>
</gene>
<dbReference type="Pfam" id="PF00595">
    <property type="entry name" value="PDZ"/>
    <property type="match status" value="1"/>
</dbReference>
<dbReference type="GO" id="GO:0035024">
    <property type="term" value="P:negative regulation of Rho protein signal transduction"/>
    <property type="evidence" value="ECO:0007669"/>
    <property type="project" value="TreeGrafter"/>
</dbReference>
<feature type="domain" description="Dilute" evidence="4">
    <location>
        <begin position="658"/>
        <end position="957"/>
    </location>
</feature>
<feature type="compositionally biased region" description="Acidic residues" evidence="1">
    <location>
        <begin position="357"/>
        <end position="370"/>
    </location>
</feature>
<dbReference type="PROSITE" id="PS51126">
    <property type="entry name" value="DILUTE"/>
    <property type="match status" value="1"/>
</dbReference>
<dbReference type="InterPro" id="IPR000863">
    <property type="entry name" value="Sulfotransferase_dom"/>
</dbReference>
<dbReference type="InterPro" id="IPR001478">
    <property type="entry name" value="PDZ"/>
</dbReference>
<reference evidence="5 6" key="1">
    <citation type="submission" date="2021-06" db="EMBL/GenBank/DDBJ databases">
        <authorList>
            <person name="Palmer J.M."/>
        </authorList>
    </citation>
    <scope>NUCLEOTIDE SEQUENCE [LARGE SCALE GENOMIC DNA]</scope>
    <source>
        <strain evidence="5 6">MEX-2019</strain>
        <tissue evidence="5">Muscle</tissue>
    </source>
</reference>
<organism evidence="5 6">
    <name type="scientific">Crenichthys baileyi</name>
    <name type="common">White River springfish</name>
    <dbReference type="NCBI Taxonomy" id="28760"/>
    <lineage>
        <taxon>Eukaryota</taxon>
        <taxon>Metazoa</taxon>
        <taxon>Chordata</taxon>
        <taxon>Craniata</taxon>
        <taxon>Vertebrata</taxon>
        <taxon>Euteleostomi</taxon>
        <taxon>Actinopterygii</taxon>
        <taxon>Neopterygii</taxon>
        <taxon>Teleostei</taxon>
        <taxon>Neoteleostei</taxon>
        <taxon>Acanthomorphata</taxon>
        <taxon>Ovalentaria</taxon>
        <taxon>Atherinomorphae</taxon>
        <taxon>Cyprinodontiformes</taxon>
        <taxon>Goodeidae</taxon>
        <taxon>Crenichthys</taxon>
    </lineage>
</organism>
<dbReference type="PROSITE" id="PS50106">
    <property type="entry name" value="PDZ"/>
    <property type="match status" value="1"/>
</dbReference>
<dbReference type="SUPFAM" id="SSF52540">
    <property type="entry name" value="P-loop containing nucleoside triphosphate hydrolases"/>
    <property type="match status" value="1"/>
</dbReference>
<dbReference type="GO" id="GO:0007165">
    <property type="term" value="P:signal transduction"/>
    <property type="evidence" value="ECO:0007669"/>
    <property type="project" value="InterPro"/>
</dbReference>
<evidence type="ECO:0000259" key="2">
    <source>
        <dbReference type="PROSITE" id="PS50106"/>
    </source>
</evidence>
<dbReference type="InterPro" id="IPR027417">
    <property type="entry name" value="P-loop_NTPase"/>
</dbReference>
<feature type="region of interest" description="Disordered" evidence="1">
    <location>
        <begin position="249"/>
        <end position="377"/>
    </location>
</feature>
<dbReference type="Pfam" id="PF00788">
    <property type="entry name" value="RA"/>
    <property type="match status" value="1"/>
</dbReference>
<dbReference type="InterPro" id="IPR000159">
    <property type="entry name" value="RA_dom"/>
</dbReference>
<dbReference type="SUPFAM" id="SSF50156">
    <property type="entry name" value="PDZ domain-like"/>
    <property type="match status" value="1"/>
</dbReference>
<dbReference type="Gene3D" id="3.10.20.90">
    <property type="entry name" value="Phosphatidylinositol 3-kinase Catalytic Subunit, Chain A, domain 1"/>
    <property type="match status" value="1"/>
</dbReference>
<evidence type="ECO:0000313" key="6">
    <source>
        <dbReference type="Proteomes" id="UP001311232"/>
    </source>
</evidence>
<feature type="domain" description="Ras-associating" evidence="3">
    <location>
        <begin position="130"/>
        <end position="231"/>
    </location>
</feature>
<dbReference type="GO" id="GO:0005911">
    <property type="term" value="C:cell-cell junction"/>
    <property type="evidence" value="ECO:0007669"/>
    <property type="project" value="TreeGrafter"/>
</dbReference>
<name>A0AAV9S7B1_9TELE</name>
<dbReference type="InterPro" id="IPR036034">
    <property type="entry name" value="PDZ_sf"/>
</dbReference>
<dbReference type="PANTHER" id="PTHR16027">
    <property type="entry name" value="DILUTE DOMAIN-CONTAINING PROTEIN YPR089W"/>
    <property type="match status" value="1"/>
</dbReference>